<dbReference type="PANTHER" id="PTHR47926:SF471">
    <property type="entry name" value="DYW DOMAIN-CONTAINING PROTEIN"/>
    <property type="match status" value="1"/>
</dbReference>
<evidence type="ECO:0000313" key="2">
    <source>
        <dbReference type="EMBL" id="MBX48298.1"/>
    </source>
</evidence>
<evidence type="ECO:0008006" key="3">
    <source>
        <dbReference type="Google" id="ProtNLM"/>
    </source>
</evidence>
<protein>
    <recommendedName>
        <fullName evidence="3">Pentatricopeptide repeat-containing protein</fullName>
    </recommendedName>
</protein>
<dbReference type="GO" id="GO:0009451">
    <property type="term" value="P:RNA modification"/>
    <property type="evidence" value="ECO:0007669"/>
    <property type="project" value="InterPro"/>
</dbReference>
<dbReference type="AlphaFoldDB" id="A0A2P2P0P8"/>
<dbReference type="GO" id="GO:0003723">
    <property type="term" value="F:RNA binding"/>
    <property type="evidence" value="ECO:0007669"/>
    <property type="project" value="InterPro"/>
</dbReference>
<name>A0A2P2P0P8_RHIMU</name>
<dbReference type="EMBL" id="GGEC01067814">
    <property type="protein sequence ID" value="MBX48298.1"/>
    <property type="molecule type" value="Transcribed_RNA"/>
</dbReference>
<dbReference type="Gene3D" id="1.25.40.10">
    <property type="entry name" value="Tetratricopeptide repeat domain"/>
    <property type="match status" value="1"/>
</dbReference>
<dbReference type="PANTHER" id="PTHR47926">
    <property type="entry name" value="PENTATRICOPEPTIDE REPEAT-CONTAINING PROTEIN"/>
    <property type="match status" value="1"/>
</dbReference>
<dbReference type="InterPro" id="IPR046960">
    <property type="entry name" value="PPR_At4g14850-like_plant"/>
</dbReference>
<reference evidence="2" key="1">
    <citation type="submission" date="2018-02" db="EMBL/GenBank/DDBJ databases">
        <title>Rhizophora mucronata_Transcriptome.</title>
        <authorList>
            <person name="Meera S.P."/>
            <person name="Sreeshan A."/>
            <person name="Augustine A."/>
        </authorList>
    </citation>
    <scope>NUCLEOTIDE SEQUENCE</scope>
    <source>
        <tissue evidence="2">Leaf</tissue>
    </source>
</reference>
<organism evidence="2">
    <name type="scientific">Rhizophora mucronata</name>
    <name type="common">Asiatic mangrove</name>
    <dbReference type="NCBI Taxonomy" id="61149"/>
    <lineage>
        <taxon>Eukaryota</taxon>
        <taxon>Viridiplantae</taxon>
        <taxon>Streptophyta</taxon>
        <taxon>Embryophyta</taxon>
        <taxon>Tracheophyta</taxon>
        <taxon>Spermatophyta</taxon>
        <taxon>Magnoliopsida</taxon>
        <taxon>eudicotyledons</taxon>
        <taxon>Gunneridae</taxon>
        <taxon>Pentapetalae</taxon>
        <taxon>rosids</taxon>
        <taxon>fabids</taxon>
        <taxon>Malpighiales</taxon>
        <taxon>Rhizophoraceae</taxon>
        <taxon>Rhizophora</taxon>
    </lineage>
</organism>
<evidence type="ECO:0000256" key="1">
    <source>
        <dbReference type="ARBA" id="ARBA00022737"/>
    </source>
</evidence>
<accession>A0A2P2P0P8</accession>
<keyword evidence="1" id="KW-0677">Repeat</keyword>
<dbReference type="InterPro" id="IPR002885">
    <property type="entry name" value="PPR_rpt"/>
</dbReference>
<dbReference type="InterPro" id="IPR011990">
    <property type="entry name" value="TPR-like_helical_dom_sf"/>
</dbReference>
<proteinExistence type="predicted"/>
<sequence>MKLAGVQPDSVTFLSALYACSRGGLVDLGLDYFHSIGEMQDMEPQLDHYVCVVDLLGRAGRLEEAMGILETMPFRPNALIYKTMLTACKVHRNLPLGEDMARRGLDLDPSDPSFHLLLANLYDDCGRSDLGEETRRSMRLRKQSG</sequence>
<dbReference type="Pfam" id="PF01535">
    <property type="entry name" value="PPR"/>
    <property type="match status" value="1"/>
</dbReference>
<dbReference type="PROSITE" id="PS51257">
    <property type="entry name" value="PROKAR_LIPOPROTEIN"/>
    <property type="match status" value="1"/>
</dbReference>